<organism evidence="10">
    <name type="scientific">mine drainage metagenome</name>
    <dbReference type="NCBI Taxonomy" id="410659"/>
    <lineage>
        <taxon>unclassified sequences</taxon>
        <taxon>metagenomes</taxon>
        <taxon>ecological metagenomes</taxon>
    </lineage>
</organism>
<dbReference type="InterPro" id="IPR032264">
    <property type="entry name" value="MenD_middle"/>
</dbReference>
<evidence type="ECO:0000256" key="4">
    <source>
        <dbReference type="ARBA" id="ARBA00023052"/>
    </source>
</evidence>
<evidence type="ECO:0000259" key="8">
    <source>
        <dbReference type="Pfam" id="PF02776"/>
    </source>
</evidence>
<evidence type="ECO:0000256" key="5">
    <source>
        <dbReference type="ARBA" id="ARBA00023211"/>
    </source>
</evidence>
<accession>A0A1J5QSP8</accession>
<feature type="domain" description="Menaquinone biosynthesis protein MenD middle" evidence="9">
    <location>
        <begin position="309"/>
        <end position="513"/>
    </location>
</feature>
<dbReference type="HAMAP" id="MF_01659">
    <property type="entry name" value="MenD"/>
    <property type="match status" value="1"/>
</dbReference>
<protein>
    <submittedName>
        <fullName evidence="10">2-succinyl-5-enolpyruvyl-6-hydroxy-3-cyclohexene-1-carboxylate synthase</fullName>
        <ecNumber evidence="10">2.2.1.9</ecNumber>
    </submittedName>
</protein>
<dbReference type="GO" id="GO:0009234">
    <property type="term" value="P:menaquinone biosynthetic process"/>
    <property type="evidence" value="ECO:0007669"/>
    <property type="project" value="InterPro"/>
</dbReference>
<dbReference type="InterPro" id="IPR011766">
    <property type="entry name" value="TPP_enzyme_TPP-bd"/>
</dbReference>
<dbReference type="SUPFAM" id="SSF52518">
    <property type="entry name" value="Thiamin diphosphate-binding fold (THDP-binding)"/>
    <property type="match status" value="2"/>
</dbReference>
<evidence type="ECO:0000259" key="9">
    <source>
        <dbReference type="Pfam" id="PF16582"/>
    </source>
</evidence>
<dbReference type="CDD" id="cd02009">
    <property type="entry name" value="TPP_SHCHC_synthase"/>
    <property type="match status" value="1"/>
</dbReference>
<evidence type="ECO:0000256" key="1">
    <source>
        <dbReference type="ARBA" id="ARBA00022679"/>
    </source>
</evidence>
<keyword evidence="3" id="KW-0460">Magnesium</keyword>
<feature type="domain" description="Thiamine pyrophosphate enzyme TPP-binding" evidence="7">
    <location>
        <begin position="547"/>
        <end position="652"/>
    </location>
</feature>
<dbReference type="GO" id="GO:0030976">
    <property type="term" value="F:thiamine pyrophosphate binding"/>
    <property type="evidence" value="ECO:0007669"/>
    <property type="project" value="InterPro"/>
</dbReference>
<name>A0A1J5QSP8_9ZZZZ</name>
<evidence type="ECO:0000313" key="10">
    <source>
        <dbReference type="EMBL" id="OIQ86378.1"/>
    </source>
</evidence>
<dbReference type="InterPro" id="IPR029061">
    <property type="entry name" value="THDP-binding"/>
</dbReference>
<dbReference type="EMBL" id="MLJW01000483">
    <property type="protein sequence ID" value="OIQ86378.1"/>
    <property type="molecule type" value="Genomic_DNA"/>
</dbReference>
<dbReference type="GO" id="GO:0046872">
    <property type="term" value="F:metal ion binding"/>
    <property type="evidence" value="ECO:0007669"/>
    <property type="project" value="UniProtKB-KW"/>
</dbReference>
<evidence type="ECO:0000256" key="3">
    <source>
        <dbReference type="ARBA" id="ARBA00022842"/>
    </source>
</evidence>
<comment type="caution">
    <text evidence="10">The sequence shown here is derived from an EMBL/GenBank/DDBJ whole genome shotgun (WGS) entry which is preliminary data.</text>
</comment>
<evidence type="ECO:0000256" key="2">
    <source>
        <dbReference type="ARBA" id="ARBA00022723"/>
    </source>
</evidence>
<dbReference type="EC" id="2.2.1.9" evidence="10"/>
<keyword evidence="4" id="KW-0786">Thiamine pyrophosphate</keyword>
<feature type="region of interest" description="Disordered" evidence="6">
    <location>
        <begin position="1"/>
        <end position="32"/>
    </location>
</feature>
<dbReference type="PANTHER" id="PTHR42916">
    <property type="entry name" value="2-SUCCINYL-5-ENOLPYRUVYL-6-HYDROXY-3-CYCLOHEXENE-1-CARBOXYLATE SYNTHASE"/>
    <property type="match status" value="1"/>
</dbReference>
<reference evidence="10" key="1">
    <citation type="submission" date="2016-10" db="EMBL/GenBank/DDBJ databases">
        <title>Sequence of Gallionella enrichment culture.</title>
        <authorList>
            <person name="Poehlein A."/>
            <person name="Muehling M."/>
            <person name="Daniel R."/>
        </authorList>
    </citation>
    <scope>NUCLEOTIDE SEQUENCE</scope>
</reference>
<dbReference type="AlphaFoldDB" id="A0A1J5QSP8"/>
<sequence length="690" mass="73456">MLDVECGGPTPPSTGGPDRPRGTQVSESGTCGRESRSALLRVFDWPRVRERCQVTALHTGQRLHPDFSVLAFQRFHSSSLLTVSRVFPPPPALPLNFAPGTSIVGSLPSMELDYRNRNSLWCSVLVETLARKGLAAAVVSPGSRSTPLTIAFARHAGIEAIPALDERSGSFFALGLAKRSGRPVALVCTSGTAAANYFPAIIEARESGVPLIVLTADRPPEMRACASGQTIDQQKLYGSYVVFQHELAVPEPDDARLRYLRQTVAHAVDRALGPDAGPVHLNCPFRDPLHPESEAGLDRLRGRLEAPEFWNQVRPPLAVTTAPAEWPLPEVERGIVIAGPGLRPGDVPAAAEAARRLGWPVLADVLSPLRQFPADTPALICHYDAILRSGPAAARLRPDAVLVLGGLPTSKVLRGWLESHSGVPTLVLSERADNRDPLHASTIQVRGGIAQALPLLPVSARPGSAGFAALWAKAESAAARVFDSTLASESSLFEGKAAWLLGRNLPSGTPLFVANSMPVRDLEYTWGAGDRRIAVHFNRGANGIDGTLSTAVGVAHGAAPAVLLTGDLSLLHDTNGFLHGPRLRGSLTIVLINNDGGGIFEHLPIARFEPPFETYFATPQAVSFADLARAHGAAHERVADWNRFEAAIARLPASGMRILEVHTDRKADAAYRRRLGAAAADAVESALAGA</sequence>
<dbReference type="InterPro" id="IPR004433">
    <property type="entry name" value="MenaQ_synth_MenD"/>
</dbReference>
<evidence type="ECO:0000256" key="6">
    <source>
        <dbReference type="SAM" id="MobiDB-lite"/>
    </source>
</evidence>
<gene>
    <name evidence="10" type="primary">menD_1</name>
    <name evidence="10" type="ORF">GALL_317640</name>
</gene>
<dbReference type="InterPro" id="IPR029035">
    <property type="entry name" value="DHS-like_NAD/FAD-binding_dom"/>
</dbReference>
<keyword evidence="5" id="KW-0464">Manganese</keyword>
<dbReference type="Pfam" id="PF16582">
    <property type="entry name" value="TPP_enzyme_M_2"/>
    <property type="match status" value="1"/>
</dbReference>
<feature type="domain" description="Thiamine pyrophosphate enzyme N-terminal TPP-binding" evidence="8">
    <location>
        <begin position="124"/>
        <end position="235"/>
    </location>
</feature>
<evidence type="ECO:0000259" key="7">
    <source>
        <dbReference type="Pfam" id="PF02775"/>
    </source>
</evidence>
<keyword evidence="2" id="KW-0479">Metal-binding</keyword>
<dbReference type="Gene3D" id="3.40.50.970">
    <property type="match status" value="2"/>
</dbReference>
<dbReference type="GO" id="GO:0070204">
    <property type="term" value="F:2-succinyl-5-enolpyruvyl-6-hydroxy-3-cyclohexene-1-carboxylic-acid synthase activity"/>
    <property type="evidence" value="ECO:0007669"/>
    <property type="project" value="UniProtKB-EC"/>
</dbReference>
<dbReference type="Gene3D" id="3.40.50.1220">
    <property type="entry name" value="TPP-binding domain"/>
    <property type="match status" value="1"/>
</dbReference>
<dbReference type="Pfam" id="PF02775">
    <property type="entry name" value="TPP_enzyme_C"/>
    <property type="match status" value="1"/>
</dbReference>
<dbReference type="CDD" id="cd07037">
    <property type="entry name" value="TPP_PYR_MenD"/>
    <property type="match status" value="1"/>
</dbReference>
<proteinExistence type="inferred from homology"/>
<dbReference type="Pfam" id="PF02776">
    <property type="entry name" value="TPP_enzyme_N"/>
    <property type="match status" value="1"/>
</dbReference>
<dbReference type="NCBIfam" id="TIGR00173">
    <property type="entry name" value="menD"/>
    <property type="match status" value="1"/>
</dbReference>
<dbReference type="PANTHER" id="PTHR42916:SF1">
    <property type="entry name" value="PROTEIN PHYLLO, CHLOROPLASTIC"/>
    <property type="match status" value="1"/>
</dbReference>
<dbReference type="InterPro" id="IPR012001">
    <property type="entry name" value="Thiamin_PyroP_enz_TPP-bd_dom"/>
</dbReference>
<dbReference type="SUPFAM" id="SSF52467">
    <property type="entry name" value="DHS-like NAD/FAD-binding domain"/>
    <property type="match status" value="1"/>
</dbReference>
<keyword evidence="1 10" id="KW-0808">Transferase</keyword>